<reference evidence="1 2" key="1">
    <citation type="submission" date="2012-10" db="EMBL/GenBank/DDBJ databases">
        <title>Genome sequence of Vibrio Cholerae HENC-02.</title>
        <authorList>
            <person name="Eppinger M."/>
            <person name="Hasan N.A."/>
            <person name="Sengamalay N."/>
            <person name="Hine E."/>
            <person name="Su Q."/>
            <person name="Daugherty S.C."/>
            <person name="Young S."/>
            <person name="Sadzewicz L."/>
            <person name="Tallon L."/>
            <person name="Cebula T.A."/>
            <person name="Ravel J."/>
            <person name="Colwell R.R."/>
        </authorList>
    </citation>
    <scope>NUCLEOTIDE SEQUENCE [LARGE SCALE GENOMIC DNA]</scope>
    <source>
        <strain evidence="1 2">HENC-02</strain>
    </source>
</reference>
<dbReference type="AlphaFoldDB" id="A0A454CXV5"/>
<feature type="non-terminal residue" evidence="1">
    <location>
        <position position="1"/>
    </location>
</feature>
<dbReference type="Proteomes" id="UP000008367">
    <property type="component" value="Unassembled WGS sequence"/>
</dbReference>
<evidence type="ECO:0000313" key="2">
    <source>
        <dbReference type="Proteomes" id="UP000008367"/>
    </source>
</evidence>
<name>A0A454CXV5_VIBHA</name>
<accession>A0A454CXV5</accession>
<dbReference type="EMBL" id="AJSR01001279">
    <property type="protein sequence ID" value="EKM31230.1"/>
    <property type="molecule type" value="Genomic_DNA"/>
</dbReference>
<comment type="caution">
    <text evidence="1">The sequence shown here is derived from an EMBL/GenBank/DDBJ whole genome shotgun (WGS) entry which is preliminary data.</text>
</comment>
<organism evidence="1 2">
    <name type="scientific">Vibrio harveyi</name>
    <name type="common">Beneckea harveyi</name>
    <dbReference type="NCBI Taxonomy" id="669"/>
    <lineage>
        <taxon>Bacteria</taxon>
        <taxon>Pseudomonadati</taxon>
        <taxon>Pseudomonadota</taxon>
        <taxon>Gammaproteobacteria</taxon>
        <taxon>Vibrionales</taxon>
        <taxon>Vibrionaceae</taxon>
        <taxon>Vibrio</taxon>
    </lineage>
</organism>
<gene>
    <name evidence="1" type="ORF">VCHENC02_3109</name>
</gene>
<proteinExistence type="predicted"/>
<evidence type="ECO:0000313" key="1">
    <source>
        <dbReference type="EMBL" id="EKM31230.1"/>
    </source>
</evidence>
<sequence>VQMLLTQYGILITQWNANDYIVKTIYKPINYTSAVLRQDTMKL</sequence>
<protein>
    <submittedName>
        <fullName evidence="1">Uncharacterized protein</fullName>
    </submittedName>
</protein>